<keyword evidence="2" id="KW-1185">Reference proteome</keyword>
<evidence type="ECO:0000313" key="1">
    <source>
        <dbReference type="EMBL" id="KAJ9114486.1"/>
    </source>
</evidence>
<organism evidence="1 2">
    <name type="scientific">Naganishia adeliensis</name>
    <dbReference type="NCBI Taxonomy" id="92952"/>
    <lineage>
        <taxon>Eukaryota</taxon>
        <taxon>Fungi</taxon>
        <taxon>Dikarya</taxon>
        <taxon>Basidiomycota</taxon>
        <taxon>Agaricomycotina</taxon>
        <taxon>Tremellomycetes</taxon>
        <taxon>Filobasidiales</taxon>
        <taxon>Filobasidiaceae</taxon>
        <taxon>Naganishia</taxon>
    </lineage>
</organism>
<proteinExistence type="predicted"/>
<protein>
    <submittedName>
        <fullName evidence="1">Uncharacterized protein</fullName>
    </submittedName>
</protein>
<comment type="caution">
    <text evidence="1">The sequence shown here is derived from an EMBL/GenBank/DDBJ whole genome shotgun (WGS) entry which is preliminary data.</text>
</comment>
<reference evidence="1" key="1">
    <citation type="submission" date="2023-04" db="EMBL/GenBank/DDBJ databases">
        <title>Draft Genome sequencing of Naganishia species isolated from polar environments using Oxford Nanopore Technology.</title>
        <authorList>
            <person name="Leo P."/>
            <person name="Venkateswaran K."/>
        </authorList>
    </citation>
    <scope>NUCLEOTIDE SEQUENCE</scope>
    <source>
        <strain evidence="1">MNA-CCFEE 5262</strain>
    </source>
</reference>
<evidence type="ECO:0000313" key="2">
    <source>
        <dbReference type="Proteomes" id="UP001230649"/>
    </source>
</evidence>
<name>A0ACC2WSU2_9TREE</name>
<gene>
    <name evidence="1" type="ORF">QFC20_001359</name>
</gene>
<accession>A0ACC2WSU2</accession>
<dbReference type="Proteomes" id="UP001230649">
    <property type="component" value="Unassembled WGS sequence"/>
</dbReference>
<dbReference type="EMBL" id="JASBWS010000008">
    <property type="protein sequence ID" value="KAJ9114486.1"/>
    <property type="molecule type" value="Genomic_DNA"/>
</dbReference>
<sequence>MSHNEFTAALGEVTSHLADRYNSLGSCAPVPPRSDIDSALAALPSTLPADGLGVTDTIQHLIDDITPGLLQGHAGSRFFGLVTGGVTPASQLADILGSSSHPYTYSRIWLNPGKDASVAVALEQRALDMVLDLLDIPRETFGGGSVTTGATASNIMGLACARDALLLKSPHLPPNYNITENGFPPPVSAGAPAINVITVKAHGSILKAAAVTGIGRANVHDLPSAQPGPEDPWGLGLDIEKLEEQLRRAEEMGQGVIVVVTLGEVNTGGFTPHIRTISDLCKRHHAWLHIDAAFGGFAALLPRYTYLSGEMALADSLTLDAHKWLNVPYDAAMFYTRHSSDLQRTFGPSPRLGTPAYLQVHTAPASPTEVSPNVLALREWHASLPSPLNCGIENSRRFRALPLYAGLMEQGKAGYAGWMSNPSHGGQWYTVVNADPTDSVPLNIILFRAKVNTPFPPSDATATPRLLHAINSQRLIYVTATSWEGVGALRIAVSNWRTGLEGARDFEAVVEALSGAMRA</sequence>